<dbReference type="InterPro" id="IPR013815">
    <property type="entry name" value="ATP_grasp_subdomain_1"/>
</dbReference>
<dbReference type="EMBL" id="JAUHPX010000003">
    <property type="protein sequence ID" value="MDN4487622.1"/>
    <property type="molecule type" value="Genomic_DNA"/>
</dbReference>
<sequence length="288" mass="31017">MTPRIAIVTTVDLSVPDADEELLLPHLPEAQLVAWDDPAVDWAEFDVAVLRSTWNYHDRLEDFLDWARGVSEITRLRNPVATVEWNTDKRYLHDLAAAGIPVVPTTFVLPGEQVPDDAVIALDGHLVVKPSVGAGSNGARLFDGDAEGAAAHVAALHADGKVAMLQPYLAQVDTHGETALIYLGGRFSHAARKAAILSRDMSWETGLYADEKVAPAEPTEAERELADRIVAALPGLGHGDLAYTRIDLLPSDDGPMVLELELTEPSLFLAMHPGAAESAAEAFRALLD</sequence>
<dbReference type="GO" id="GO:0005524">
    <property type="term" value="F:ATP binding"/>
    <property type="evidence" value="ECO:0007669"/>
    <property type="project" value="UniProtKB-UniRule"/>
</dbReference>
<dbReference type="GO" id="GO:0046872">
    <property type="term" value="F:metal ion binding"/>
    <property type="evidence" value="ECO:0007669"/>
    <property type="project" value="InterPro"/>
</dbReference>
<gene>
    <name evidence="3" type="ORF">QQX10_05505</name>
</gene>
<feature type="domain" description="ATP-grasp" evidence="2">
    <location>
        <begin position="92"/>
        <end position="288"/>
    </location>
</feature>
<comment type="caution">
    <text evidence="3">The sequence shown here is derived from an EMBL/GenBank/DDBJ whole genome shotgun (WGS) entry which is preliminary data.</text>
</comment>
<keyword evidence="1" id="KW-0067">ATP-binding</keyword>
<protein>
    <recommendedName>
        <fullName evidence="2">ATP-grasp domain-containing protein</fullName>
    </recommendedName>
</protein>
<dbReference type="PROSITE" id="PS50975">
    <property type="entry name" value="ATP_GRASP"/>
    <property type="match status" value="1"/>
</dbReference>
<dbReference type="InterPro" id="IPR053191">
    <property type="entry name" value="DcsG_Biosynth_Enzyme"/>
</dbReference>
<dbReference type="SUPFAM" id="SSF56059">
    <property type="entry name" value="Glutathione synthetase ATP-binding domain-like"/>
    <property type="match status" value="1"/>
</dbReference>
<dbReference type="Gene3D" id="3.30.1490.20">
    <property type="entry name" value="ATP-grasp fold, A domain"/>
    <property type="match status" value="1"/>
</dbReference>
<dbReference type="Proteomes" id="UP001172737">
    <property type="component" value="Unassembled WGS sequence"/>
</dbReference>
<reference evidence="3" key="1">
    <citation type="submission" date="2023-06" db="EMBL/GenBank/DDBJ databases">
        <title>Sysu t00039.</title>
        <authorList>
            <person name="Gao L."/>
            <person name="Fang B.-Z."/>
            <person name="Li W.-J."/>
        </authorList>
    </citation>
    <scope>NUCLEOTIDE SEQUENCE</scope>
    <source>
        <strain evidence="3">SYSU T00039</strain>
    </source>
</reference>
<organism evidence="3 4">
    <name type="scientific">Demequina lignilytica</name>
    <dbReference type="NCBI Taxonomy" id="3051663"/>
    <lineage>
        <taxon>Bacteria</taxon>
        <taxon>Bacillati</taxon>
        <taxon>Actinomycetota</taxon>
        <taxon>Actinomycetes</taxon>
        <taxon>Micrococcales</taxon>
        <taxon>Demequinaceae</taxon>
        <taxon>Demequina</taxon>
    </lineage>
</organism>
<keyword evidence="4" id="KW-1185">Reference proteome</keyword>
<dbReference type="PANTHER" id="PTHR39217:SF1">
    <property type="entry name" value="GLUTATHIONE SYNTHETASE"/>
    <property type="match status" value="1"/>
</dbReference>
<dbReference type="Gene3D" id="3.30.470.20">
    <property type="entry name" value="ATP-grasp fold, B domain"/>
    <property type="match status" value="1"/>
</dbReference>
<evidence type="ECO:0000259" key="2">
    <source>
        <dbReference type="PROSITE" id="PS50975"/>
    </source>
</evidence>
<name>A0AAW7M4L4_9MICO</name>
<dbReference type="InterPro" id="IPR011761">
    <property type="entry name" value="ATP-grasp"/>
</dbReference>
<keyword evidence="1" id="KW-0547">Nucleotide-binding</keyword>
<evidence type="ECO:0000313" key="4">
    <source>
        <dbReference type="Proteomes" id="UP001172737"/>
    </source>
</evidence>
<dbReference type="RefSeq" id="WP_301118958.1">
    <property type="nucleotide sequence ID" value="NZ_JAUHPX010000003.1"/>
</dbReference>
<evidence type="ECO:0000313" key="3">
    <source>
        <dbReference type="EMBL" id="MDN4487622.1"/>
    </source>
</evidence>
<evidence type="ECO:0000256" key="1">
    <source>
        <dbReference type="PROSITE-ProRule" id="PRU00409"/>
    </source>
</evidence>
<dbReference type="AlphaFoldDB" id="A0AAW7M4L4"/>
<accession>A0AAW7M4L4</accession>
<proteinExistence type="predicted"/>
<dbReference type="PANTHER" id="PTHR39217">
    <property type="match status" value="1"/>
</dbReference>